<organism evidence="1 2">
    <name type="scientific">Sporichthya brevicatena</name>
    <dbReference type="NCBI Taxonomy" id="171442"/>
    <lineage>
        <taxon>Bacteria</taxon>
        <taxon>Bacillati</taxon>
        <taxon>Actinomycetota</taxon>
        <taxon>Actinomycetes</taxon>
        <taxon>Sporichthyales</taxon>
        <taxon>Sporichthyaceae</taxon>
        <taxon>Sporichthya</taxon>
    </lineage>
</organism>
<dbReference type="Proteomes" id="UP001500957">
    <property type="component" value="Unassembled WGS sequence"/>
</dbReference>
<name>A0ABP3S8G7_9ACTN</name>
<evidence type="ECO:0000313" key="1">
    <source>
        <dbReference type="EMBL" id="GAA0626471.1"/>
    </source>
</evidence>
<dbReference type="InterPro" id="IPR043519">
    <property type="entry name" value="NT_sf"/>
</dbReference>
<keyword evidence="2" id="KW-1185">Reference proteome</keyword>
<evidence type="ECO:0000313" key="2">
    <source>
        <dbReference type="Proteomes" id="UP001500957"/>
    </source>
</evidence>
<dbReference type="EMBL" id="BAAAHE010000026">
    <property type="protein sequence ID" value="GAA0626471.1"/>
    <property type="molecule type" value="Genomic_DNA"/>
</dbReference>
<reference evidence="2" key="1">
    <citation type="journal article" date="2019" name="Int. J. Syst. Evol. Microbiol.">
        <title>The Global Catalogue of Microorganisms (GCM) 10K type strain sequencing project: providing services to taxonomists for standard genome sequencing and annotation.</title>
        <authorList>
            <consortium name="The Broad Institute Genomics Platform"/>
            <consortium name="The Broad Institute Genome Sequencing Center for Infectious Disease"/>
            <person name="Wu L."/>
            <person name="Ma J."/>
        </authorList>
    </citation>
    <scope>NUCLEOTIDE SEQUENCE [LARGE SCALE GENOMIC DNA]</scope>
    <source>
        <strain evidence="2">JCM 10671</strain>
    </source>
</reference>
<accession>A0ABP3S8G7</accession>
<gene>
    <name evidence="1" type="ORF">GCM10009547_32420</name>
</gene>
<comment type="caution">
    <text evidence="1">The sequence shown here is derived from an EMBL/GenBank/DDBJ whole genome shotgun (WGS) entry which is preliminary data.</text>
</comment>
<sequence>MNILERVLALHDALDEVPHAFGGALALAWCTADPRGTSDIDLNVFVPTNEAGRILDALPAGVLVSRKHRTQLRRDGQVRVLWDETPVDLFLNTTAFHEQAAARVVTRPFEGRPLPFLACADLAVFKAFFSRSKDWVDLEEMAGAGRLDVADVVAVLSEYLGGDDPRVARVLALRNVR</sequence>
<dbReference type="SUPFAM" id="SSF81301">
    <property type="entry name" value="Nucleotidyltransferase"/>
    <property type="match status" value="1"/>
</dbReference>
<protein>
    <recommendedName>
        <fullName evidence="3">Nucleotidyltransferase</fullName>
    </recommendedName>
</protein>
<dbReference type="RefSeq" id="WP_344606583.1">
    <property type="nucleotide sequence ID" value="NZ_BAAAHE010000026.1"/>
</dbReference>
<evidence type="ECO:0008006" key="3">
    <source>
        <dbReference type="Google" id="ProtNLM"/>
    </source>
</evidence>
<proteinExistence type="predicted"/>